<comment type="caution">
    <text evidence="1">The sequence shown here is derived from an EMBL/GenBank/DDBJ whole genome shotgun (WGS) entry which is preliminary data.</text>
</comment>
<reference evidence="2" key="1">
    <citation type="journal article" date="2022" name="Mol. Ecol. Resour.">
        <title>The genomes of chicory, endive, great burdock and yacon provide insights into Asteraceae palaeo-polyploidization history and plant inulin production.</title>
        <authorList>
            <person name="Fan W."/>
            <person name="Wang S."/>
            <person name="Wang H."/>
            <person name="Wang A."/>
            <person name="Jiang F."/>
            <person name="Liu H."/>
            <person name="Zhao H."/>
            <person name="Xu D."/>
            <person name="Zhang Y."/>
        </authorList>
    </citation>
    <scope>NUCLEOTIDE SEQUENCE [LARGE SCALE GENOMIC DNA]</scope>
    <source>
        <strain evidence="2">cv. Niubang</strain>
    </source>
</reference>
<name>A0ACB8Y1W6_ARCLA</name>
<sequence>MRWCHGDNDIDAYAAIIICCLMYICIYYKPANYLLLNLSLSLSICCFFNLWLDVHRLDAHLHYHFKHLCNPLLCQV</sequence>
<dbReference type="Proteomes" id="UP001055879">
    <property type="component" value="Linkage Group LG14"/>
</dbReference>
<organism evidence="1 2">
    <name type="scientific">Arctium lappa</name>
    <name type="common">Greater burdock</name>
    <name type="synonym">Lappa major</name>
    <dbReference type="NCBI Taxonomy" id="4217"/>
    <lineage>
        <taxon>Eukaryota</taxon>
        <taxon>Viridiplantae</taxon>
        <taxon>Streptophyta</taxon>
        <taxon>Embryophyta</taxon>
        <taxon>Tracheophyta</taxon>
        <taxon>Spermatophyta</taxon>
        <taxon>Magnoliopsida</taxon>
        <taxon>eudicotyledons</taxon>
        <taxon>Gunneridae</taxon>
        <taxon>Pentapetalae</taxon>
        <taxon>asterids</taxon>
        <taxon>campanulids</taxon>
        <taxon>Asterales</taxon>
        <taxon>Asteraceae</taxon>
        <taxon>Carduoideae</taxon>
        <taxon>Cardueae</taxon>
        <taxon>Arctiinae</taxon>
        <taxon>Arctium</taxon>
    </lineage>
</organism>
<proteinExistence type="predicted"/>
<evidence type="ECO:0000313" key="1">
    <source>
        <dbReference type="EMBL" id="KAI3677799.1"/>
    </source>
</evidence>
<dbReference type="EMBL" id="CM042060">
    <property type="protein sequence ID" value="KAI3677799.1"/>
    <property type="molecule type" value="Genomic_DNA"/>
</dbReference>
<keyword evidence="2" id="KW-1185">Reference proteome</keyword>
<protein>
    <submittedName>
        <fullName evidence="1">Uncharacterized protein</fullName>
    </submittedName>
</protein>
<evidence type="ECO:0000313" key="2">
    <source>
        <dbReference type="Proteomes" id="UP001055879"/>
    </source>
</evidence>
<gene>
    <name evidence="1" type="ORF">L6452_37069</name>
</gene>
<reference evidence="1 2" key="2">
    <citation type="journal article" date="2022" name="Mol. Ecol. Resour.">
        <title>The genomes of chicory, endive, great burdock and yacon provide insights into Asteraceae paleo-polyploidization history and plant inulin production.</title>
        <authorList>
            <person name="Fan W."/>
            <person name="Wang S."/>
            <person name="Wang H."/>
            <person name="Wang A."/>
            <person name="Jiang F."/>
            <person name="Liu H."/>
            <person name="Zhao H."/>
            <person name="Xu D."/>
            <person name="Zhang Y."/>
        </authorList>
    </citation>
    <scope>NUCLEOTIDE SEQUENCE [LARGE SCALE GENOMIC DNA]</scope>
    <source>
        <strain evidence="2">cv. Niubang</strain>
    </source>
</reference>
<accession>A0ACB8Y1W6</accession>